<keyword evidence="1" id="KW-0808">Transferase</keyword>
<dbReference type="InterPro" id="IPR011009">
    <property type="entry name" value="Kinase-like_dom_sf"/>
</dbReference>
<dbReference type="Pfam" id="PF00069">
    <property type="entry name" value="Pkinase"/>
    <property type="match status" value="1"/>
</dbReference>
<proteinExistence type="inferred from homology"/>
<dbReference type="CDD" id="cd06606">
    <property type="entry name" value="STKc_MAPKKK"/>
    <property type="match status" value="1"/>
</dbReference>
<dbReference type="InterPro" id="IPR000719">
    <property type="entry name" value="Prot_kinase_dom"/>
</dbReference>
<evidence type="ECO:0000313" key="8">
    <source>
        <dbReference type="EMBL" id="KAB2623853.1"/>
    </source>
</evidence>
<dbReference type="OrthoDB" id="275301at2759"/>
<dbReference type="Proteomes" id="UP000327157">
    <property type="component" value="Unassembled WGS sequence"/>
</dbReference>
<keyword evidence="6" id="KW-0723">Serine/threonine-protein kinase</keyword>
<sequence length="465" mass="50995">MDWTRGRTIGLGSSATVSIAKSYVSGEVFAVKSAKLAQSQFLQKEQTILSTLSSPHIVQYKGHNISTENGDVLYNLFLEYAPGGTISDAIRRQGGCLDDAAIRCYARQILLGLQHLHSNQIAHCDVKCQNILVAENGANVKLADLGCARLVNSDCDSQIGGTPLYMAPEVARGEEQGVAADLWALGCTIIEMATGRAPWSDVCDPVSALYRIGFSGDAPEIPSSLSQQGRDFVAKCLIGDPLERWSAGELLEHGFVVEAPNDLLSPTTVLDRGLWEEEEFESDEIWDPTRESSGSDYSAKERIRKLSEGIAASSPEMPNWASDEENWVTVRSDNINKQDVAQTHTIFLLLAGQSKRVPLCLLSPPNEANISSQYTKSIYDRPTDTNPDTNTDPSSCLGLGLETCDAASFSIRHTKRKACMASKCNNYVFYSNLNFVNKKLWLFVHASCFTFSHHFFNTANKSIAF</sequence>
<dbReference type="Gene3D" id="1.10.510.10">
    <property type="entry name" value="Transferase(Phosphotransferase) domain 1"/>
    <property type="match status" value="1"/>
</dbReference>
<organism evidence="8 9">
    <name type="scientific">Pyrus ussuriensis x Pyrus communis</name>
    <dbReference type="NCBI Taxonomy" id="2448454"/>
    <lineage>
        <taxon>Eukaryota</taxon>
        <taxon>Viridiplantae</taxon>
        <taxon>Streptophyta</taxon>
        <taxon>Embryophyta</taxon>
        <taxon>Tracheophyta</taxon>
        <taxon>Spermatophyta</taxon>
        <taxon>Magnoliopsida</taxon>
        <taxon>eudicotyledons</taxon>
        <taxon>Gunneridae</taxon>
        <taxon>Pentapetalae</taxon>
        <taxon>rosids</taxon>
        <taxon>fabids</taxon>
        <taxon>Rosales</taxon>
        <taxon>Rosaceae</taxon>
        <taxon>Amygdaloideae</taxon>
        <taxon>Maleae</taxon>
        <taxon>Pyrus</taxon>
    </lineage>
</organism>
<accession>A0A5N5HB79</accession>
<name>A0A5N5HB79_9ROSA</name>
<dbReference type="PROSITE" id="PS50011">
    <property type="entry name" value="PROTEIN_KINASE_DOM"/>
    <property type="match status" value="1"/>
</dbReference>
<comment type="caution">
    <text evidence="8">The sequence shown here is derived from an EMBL/GenBank/DDBJ whole genome shotgun (WGS) entry which is preliminary data.</text>
</comment>
<keyword evidence="4 5" id="KW-0067">ATP-binding</keyword>
<dbReference type="PANTHER" id="PTHR48011">
    <property type="entry name" value="CCR4-NOT TRANSCRIPTIONAL COMPLEX SUBUNIT CAF120-RELATED"/>
    <property type="match status" value="1"/>
</dbReference>
<protein>
    <submittedName>
        <fullName evidence="8">Mitogen-activated protein kinase kinase kinase ANP1-like</fullName>
    </submittedName>
</protein>
<dbReference type="AlphaFoldDB" id="A0A5N5HB79"/>
<dbReference type="InterPro" id="IPR008271">
    <property type="entry name" value="Ser/Thr_kinase_AS"/>
</dbReference>
<evidence type="ECO:0000256" key="5">
    <source>
        <dbReference type="PROSITE-ProRule" id="PRU10141"/>
    </source>
</evidence>
<dbReference type="PANTHER" id="PTHR48011:SF6">
    <property type="entry name" value="PROTEIN KINASE DOMAIN-CONTAINING PROTEIN"/>
    <property type="match status" value="1"/>
</dbReference>
<reference evidence="8 9" key="2">
    <citation type="submission" date="2019-11" db="EMBL/GenBank/DDBJ databases">
        <title>A de novo genome assembly of a pear dwarfing rootstock.</title>
        <authorList>
            <person name="Wang F."/>
            <person name="Wang J."/>
            <person name="Li S."/>
            <person name="Zhang Y."/>
            <person name="Fang M."/>
            <person name="Ma L."/>
            <person name="Zhao Y."/>
            <person name="Jiang S."/>
        </authorList>
    </citation>
    <scope>NUCLEOTIDE SEQUENCE [LARGE SCALE GENOMIC DNA]</scope>
    <source>
        <strain evidence="8">S2</strain>
        <tissue evidence="8">Leaf</tissue>
    </source>
</reference>
<dbReference type="InterPro" id="IPR017441">
    <property type="entry name" value="Protein_kinase_ATP_BS"/>
</dbReference>
<dbReference type="PROSITE" id="PS00108">
    <property type="entry name" value="PROTEIN_KINASE_ST"/>
    <property type="match status" value="1"/>
</dbReference>
<feature type="domain" description="Protein kinase" evidence="7">
    <location>
        <begin position="3"/>
        <end position="256"/>
    </location>
</feature>
<comment type="similarity">
    <text evidence="6">Belongs to the protein kinase superfamily.</text>
</comment>
<evidence type="ECO:0000256" key="6">
    <source>
        <dbReference type="RuleBase" id="RU000304"/>
    </source>
</evidence>
<keyword evidence="3 8" id="KW-0418">Kinase</keyword>
<dbReference type="Gene3D" id="3.30.200.20">
    <property type="entry name" value="Phosphorylase Kinase, domain 1"/>
    <property type="match status" value="1"/>
</dbReference>
<keyword evidence="9" id="KW-1185">Reference proteome</keyword>
<dbReference type="GO" id="GO:0004674">
    <property type="term" value="F:protein serine/threonine kinase activity"/>
    <property type="evidence" value="ECO:0007669"/>
    <property type="project" value="UniProtKB-KW"/>
</dbReference>
<evidence type="ECO:0000259" key="7">
    <source>
        <dbReference type="PROSITE" id="PS50011"/>
    </source>
</evidence>
<feature type="binding site" evidence="5">
    <location>
        <position position="32"/>
    </location>
    <ligand>
        <name>ATP</name>
        <dbReference type="ChEBI" id="CHEBI:30616"/>
    </ligand>
</feature>
<dbReference type="GO" id="GO:0007165">
    <property type="term" value="P:signal transduction"/>
    <property type="evidence" value="ECO:0007669"/>
    <property type="project" value="TreeGrafter"/>
</dbReference>
<evidence type="ECO:0000256" key="2">
    <source>
        <dbReference type="ARBA" id="ARBA00022741"/>
    </source>
</evidence>
<dbReference type="SUPFAM" id="SSF56112">
    <property type="entry name" value="Protein kinase-like (PK-like)"/>
    <property type="match status" value="1"/>
</dbReference>
<evidence type="ECO:0000256" key="1">
    <source>
        <dbReference type="ARBA" id="ARBA00022679"/>
    </source>
</evidence>
<dbReference type="EMBL" id="SMOL01000169">
    <property type="protein sequence ID" value="KAB2623853.1"/>
    <property type="molecule type" value="Genomic_DNA"/>
</dbReference>
<evidence type="ECO:0000256" key="4">
    <source>
        <dbReference type="ARBA" id="ARBA00022840"/>
    </source>
</evidence>
<reference evidence="8 9" key="1">
    <citation type="submission" date="2019-09" db="EMBL/GenBank/DDBJ databases">
        <authorList>
            <person name="Ou C."/>
        </authorList>
    </citation>
    <scope>NUCLEOTIDE SEQUENCE [LARGE SCALE GENOMIC DNA]</scope>
    <source>
        <strain evidence="8">S2</strain>
        <tissue evidence="8">Leaf</tissue>
    </source>
</reference>
<dbReference type="GO" id="GO:0005524">
    <property type="term" value="F:ATP binding"/>
    <property type="evidence" value="ECO:0007669"/>
    <property type="project" value="UniProtKB-UniRule"/>
</dbReference>
<dbReference type="PROSITE" id="PS00107">
    <property type="entry name" value="PROTEIN_KINASE_ATP"/>
    <property type="match status" value="1"/>
</dbReference>
<evidence type="ECO:0000256" key="3">
    <source>
        <dbReference type="ARBA" id="ARBA00022777"/>
    </source>
</evidence>
<gene>
    <name evidence="8" type="ORF">D8674_042485</name>
</gene>
<dbReference type="SMART" id="SM00220">
    <property type="entry name" value="S_TKc"/>
    <property type="match status" value="1"/>
</dbReference>
<dbReference type="InterPro" id="IPR052751">
    <property type="entry name" value="Plant_MAPKKK"/>
</dbReference>
<evidence type="ECO:0000313" key="9">
    <source>
        <dbReference type="Proteomes" id="UP000327157"/>
    </source>
</evidence>
<keyword evidence="2 5" id="KW-0547">Nucleotide-binding</keyword>